<sequence length="207" mass="22803">METIQTIITRRSVNFFDPSFKISDNELTELLRLAALAPSSYNIQPWEVVVVRSPERKKALRECAFNQPKAEEASAVLIIIGNTDAVEENLDAVASDLVDKGYADAAAAESVKKTAGGFYGLPDSERRKVFSAKNAGLFAMNFMTAAEGLGYVTHPMDGFDEGKIKEAFGIKADKVVPMLIAVGRFKDGVSLPDRKMRFSPERFARFE</sequence>
<dbReference type="PANTHER" id="PTHR43673">
    <property type="entry name" value="NAD(P)H NITROREDUCTASE YDGI-RELATED"/>
    <property type="match status" value="1"/>
</dbReference>
<proteinExistence type="inferred from homology"/>
<keyword evidence="5" id="KW-1185">Reference proteome</keyword>
<reference evidence="4 5" key="1">
    <citation type="submission" date="2019-01" db="EMBL/GenBank/DDBJ databases">
        <title>Geovibrio thiophilus DSM 11263, complete genome.</title>
        <authorList>
            <person name="Spring S."/>
            <person name="Bunk B."/>
            <person name="Sproer C."/>
        </authorList>
    </citation>
    <scope>NUCLEOTIDE SEQUENCE [LARGE SCALE GENOMIC DNA]</scope>
    <source>
        <strain evidence="4 5">DSM 11263</strain>
    </source>
</reference>
<dbReference type="Gene3D" id="3.40.109.10">
    <property type="entry name" value="NADH Oxidase"/>
    <property type="match status" value="1"/>
</dbReference>
<dbReference type="KEGG" id="gtl:EP073_00790"/>
<evidence type="ECO:0000313" key="5">
    <source>
        <dbReference type="Proteomes" id="UP000287502"/>
    </source>
</evidence>
<dbReference type="Pfam" id="PF00881">
    <property type="entry name" value="Nitroreductase"/>
    <property type="match status" value="1"/>
</dbReference>
<dbReference type="InterPro" id="IPR029479">
    <property type="entry name" value="Nitroreductase"/>
</dbReference>
<dbReference type="RefSeq" id="WP_128465274.1">
    <property type="nucleotide sequence ID" value="NZ_CP035108.1"/>
</dbReference>
<dbReference type="GO" id="GO:0016491">
    <property type="term" value="F:oxidoreductase activity"/>
    <property type="evidence" value="ECO:0007669"/>
    <property type="project" value="UniProtKB-KW"/>
</dbReference>
<dbReference type="InterPro" id="IPR000415">
    <property type="entry name" value="Nitroreductase-like"/>
</dbReference>
<dbReference type="EMBL" id="CP035108">
    <property type="protein sequence ID" value="QAR31987.1"/>
    <property type="molecule type" value="Genomic_DNA"/>
</dbReference>
<dbReference type="CDD" id="cd02137">
    <property type="entry name" value="MhqN-like"/>
    <property type="match status" value="1"/>
</dbReference>
<comment type="similarity">
    <text evidence="1">Belongs to the nitroreductase family.</text>
</comment>
<dbReference type="AlphaFoldDB" id="A0A3R5UX61"/>
<evidence type="ECO:0000259" key="3">
    <source>
        <dbReference type="Pfam" id="PF00881"/>
    </source>
</evidence>
<evidence type="ECO:0000256" key="1">
    <source>
        <dbReference type="ARBA" id="ARBA00007118"/>
    </source>
</evidence>
<dbReference type="OrthoDB" id="9812105at2"/>
<accession>A0A3R5UX61</accession>
<dbReference type="Proteomes" id="UP000287502">
    <property type="component" value="Chromosome"/>
</dbReference>
<gene>
    <name evidence="4" type="ORF">EP073_00790</name>
</gene>
<name>A0A3R5UX61_9BACT</name>
<organism evidence="4 5">
    <name type="scientific">Geovibrio thiophilus</name>
    <dbReference type="NCBI Taxonomy" id="139438"/>
    <lineage>
        <taxon>Bacteria</taxon>
        <taxon>Pseudomonadati</taxon>
        <taxon>Deferribacterota</taxon>
        <taxon>Deferribacteres</taxon>
        <taxon>Deferribacterales</taxon>
        <taxon>Geovibrionaceae</taxon>
        <taxon>Geovibrio</taxon>
    </lineage>
</organism>
<keyword evidence="2" id="KW-0560">Oxidoreductase</keyword>
<evidence type="ECO:0000256" key="2">
    <source>
        <dbReference type="ARBA" id="ARBA00023002"/>
    </source>
</evidence>
<dbReference type="SUPFAM" id="SSF55469">
    <property type="entry name" value="FMN-dependent nitroreductase-like"/>
    <property type="match status" value="1"/>
</dbReference>
<feature type="domain" description="Nitroreductase" evidence="3">
    <location>
        <begin position="8"/>
        <end position="184"/>
    </location>
</feature>
<protein>
    <submittedName>
        <fullName evidence="4">Nitroreductase family protein</fullName>
    </submittedName>
</protein>
<evidence type="ECO:0000313" key="4">
    <source>
        <dbReference type="EMBL" id="QAR31987.1"/>
    </source>
</evidence>